<proteinExistence type="predicted"/>
<organism evidence="2 3">
    <name type="scientific">Gigaspora rosea</name>
    <dbReference type="NCBI Taxonomy" id="44941"/>
    <lineage>
        <taxon>Eukaryota</taxon>
        <taxon>Fungi</taxon>
        <taxon>Fungi incertae sedis</taxon>
        <taxon>Mucoromycota</taxon>
        <taxon>Glomeromycotina</taxon>
        <taxon>Glomeromycetes</taxon>
        <taxon>Diversisporales</taxon>
        <taxon>Gigasporaceae</taxon>
        <taxon>Gigaspora</taxon>
    </lineage>
</organism>
<protein>
    <recommendedName>
        <fullName evidence="1">Conserved Oligomeric Golgi complex subunit 6 C-terminal domain-containing protein</fullName>
    </recommendedName>
</protein>
<comment type="caution">
    <text evidence="2">The sequence shown here is derived from an EMBL/GenBank/DDBJ whole genome shotgun (WGS) entry which is preliminary data.</text>
</comment>
<keyword evidence="3" id="KW-1185">Reference proteome</keyword>
<evidence type="ECO:0000313" key="3">
    <source>
        <dbReference type="Proteomes" id="UP000266673"/>
    </source>
</evidence>
<dbReference type="PANTHER" id="PTHR21506">
    <property type="entry name" value="COMPONENT OF OLIGOMERIC GOLGI COMPLEX 6"/>
    <property type="match status" value="1"/>
</dbReference>
<evidence type="ECO:0000313" key="2">
    <source>
        <dbReference type="EMBL" id="RIB16032.1"/>
    </source>
</evidence>
<sequence>MRIDNCRKSCKIRKILIDAFLEKFTLSEKEVATLSSPDAGNNDCDALLITKNQRARNYVKNSYQETAFDKLYRWIQAESRSLVRDTQEIPVTLKLALKILKQRPVLFK</sequence>
<dbReference type="GO" id="GO:0006891">
    <property type="term" value="P:intra-Golgi vesicle-mediated transport"/>
    <property type="evidence" value="ECO:0007669"/>
    <property type="project" value="InterPro"/>
</dbReference>
<dbReference type="Proteomes" id="UP000266673">
    <property type="component" value="Unassembled WGS sequence"/>
</dbReference>
<dbReference type="PANTHER" id="PTHR21506:SF0">
    <property type="entry name" value="CONSERVED OLIGOMERIC GOLGI COMPLEX SUBUNIT 6"/>
    <property type="match status" value="1"/>
</dbReference>
<feature type="domain" description="Conserved Oligomeric Golgi complex subunit 6 C-terminal" evidence="1">
    <location>
        <begin position="61"/>
        <end position="108"/>
    </location>
</feature>
<dbReference type="InterPro" id="IPR010490">
    <property type="entry name" value="COG6"/>
</dbReference>
<evidence type="ECO:0000259" key="1">
    <source>
        <dbReference type="Pfam" id="PF20653"/>
    </source>
</evidence>
<dbReference type="STRING" id="44941.A0A397V208"/>
<dbReference type="EMBL" id="QKWP01000706">
    <property type="protein sequence ID" value="RIB16032.1"/>
    <property type="molecule type" value="Genomic_DNA"/>
</dbReference>
<gene>
    <name evidence="2" type="ORF">C2G38_2091959</name>
</gene>
<dbReference type="InterPro" id="IPR048369">
    <property type="entry name" value="COG6_C"/>
</dbReference>
<reference evidence="2 3" key="1">
    <citation type="submission" date="2018-06" db="EMBL/GenBank/DDBJ databases">
        <title>Comparative genomics reveals the genomic features of Rhizophagus irregularis, R. cerebriforme, R. diaphanum and Gigaspora rosea, and their symbiotic lifestyle signature.</title>
        <authorList>
            <person name="Morin E."/>
            <person name="San Clemente H."/>
            <person name="Chen E.C.H."/>
            <person name="De La Providencia I."/>
            <person name="Hainaut M."/>
            <person name="Kuo A."/>
            <person name="Kohler A."/>
            <person name="Murat C."/>
            <person name="Tang N."/>
            <person name="Roy S."/>
            <person name="Loubradou J."/>
            <person name="Henrissat B."/>
            <person name="Grigoriev I.V."/>
            <person name="Corradi N."/>
            <person name="Roux C."/>
            <person name="Martin F.M."/>
        </authorList>
    </citation>
    <scope>NUCLEOTIDE SEQUENCE [LARGE SCALE GENOMIC DNA]</scope>
    <source>
        <strain evidence="2 3">DAOM 194757</strain>
    </source>
</reference>
<name>A0A397V208_9GLOM</name>
<dbReference type="GO" id="GO:0017119">
    <property type="term" value="C:Golgi transport complex"/>
    <property type="evidence" value="ECO:0007669"/>
    <property type="project" value="InterPro"/>
</dbReference>
<dbReference type="AlphaFoldDB" id="A0A397V208"/>
<dbReference type="OrthoDB" id="272987at2759"/>
<accession>A0A397V208</accession>
<dbReference type="Pfam" id="PF20653">
    <property type="entry name" value="COG6_C"/>
    <property type="match status" value="1"/>
</dbReference>